<keyword evidence="3" id="KW-1185">Reference proteome</keyword>
<feature type="region of interest" description="Disordered" evidence="1">
    <location>
        <begin position="150"/>
        <end position="176"/>
    </location>
</feature>
<feature type="region of interest" description="Disordered" evidence="1">
    <location>
        <begin position="1"/>
        <end position="103"/>
    </location>
</feature>
<feature type="compositionally biased region" description="Basic residues" evidence="1">
    <location>
        <begin position="167"/>
        <end position="176"/>
    </location>
</feature>
<evidence type="ECO:0000313" key="3">
    <source>
        <dbReference type="Proteomes" id="UP000054270"/>
    </source>
</evidence>
<feature type="compositionally biased region" description="Basic residues" evidence="1">
    <location>
        <begin position="63"/>
        <end position="73"/>
    </location>
</feature>
<evidence type="ECO:0000313" key="2">
    <source>
        <dbReference type="EMBL" id="KJA27637.1"/>
    </source>
</evidence>
<organism evidence="2 3">
    <name type="scientific">Hypholoma sublateritium (strain FD-334 SS-4)</name>
    <dbReference type="NCBI Taxonomy" id="945553"/>
    <lineage>
        <taxon>Eukaryota</taxon>
        <taxon>Fungi</taxon>
        <taxon>Dikarya</taxon>
        <taxon>Basidiomycota</taxon>
        <taxon>Agaricomycotina</taxon>
        <taxon>Agaricomycetes</taxon>
        <taxon>Agaricomycetidae</taxon>
        <taxon>Agaricales</taxon>
        <taxon>Agaricineae</taxon>
        <taxon>Strophariaceae</taxon>
        <taxon>Hypholoma</taxon>
    </lineage>
</organism>
<reference evidence="3" key="1">
    <citation type="submission" date="2014-04" db="EMBL/GenBank/DDBJ databases">
        <title>Evolutionary Origins and Diversification of the Mycorrhizal Mutualists.</title>
        <authorList>
            <consortium name="DOE Joint Genome Institute"/>
            <consortium name="Mycorrhizal Genomics Consortium"/>
            <person name="Kohler A."/>
            <person name="Kuo A."/>
            <person name="Nagy L.G."/>
            <person name="Floudas D."/>
            <person name="Copeland A."/>
            <person name="Barry K.W."/>
            <person name="Cichocki N."/>
            <person name="Veneault-Fourrey C."/>
            <person name="LaButti K."/>
            <person name="Lindquist E.A."/>
            <person name="Lipzen A."/>
            <person name="Lundell T."/>
            <person name="Morin E."/>
            <person name="Murat C."/>
            <person name="Riley R."/>
            <person name="Ohm R."/>
            <person name="Sun H."/>
            <person name="Tunlid A."/>
            <person name="Henrissat B."/>
            <person name="Grigoriev I.V."/>
            <person name="Hibbett D.S."/>
            <person name="Martin F."/>
        </authorList>
    </citation>
    <scope>NUCLEOTIDE SEQUENCE [LARGE SCALE GENOMIC DNA]</scope>
    <source>
        <strain evidence="3">FD-334 SS-4</strain>
    </source>
</reference>
<dbReference type="AlphaFoldDB" id="A0A0D2LJ34"/>
<gene>
    <name evidence="2" type="ORF">HYPSUDRAFT_197829</name>
</gene>
<sequence>MTMNVGYPKNVASGASPHTPPTLYEPFGLIADDAATPPYTPPRAQPPARAATPRRSPTNMHRFPCHRGHRRPRSLGPRCRASSATAPRSLYSARPNTQQRTGHHRLCIRMPSPSNQSLPRQRARLRSSSSPFSAIVAKAADVDSACARRLHPPHDHVRPTASAPRSRCLRGPRPAGHRRLQRTLHLKALISTYRDFIAQYIRRSM</sequence>
<evidence type="ECO:0000256" key="1">
    <source>
        <dbReference type="SAM" id="MobiDB-lite"/>
    </source>
</evidence>
<name>A0A0D2LJ34_HYPSF</name>
<protein>
    <submittedName>
        <fullName evidence="2">Uncharacterized protein</fullName>
    </submittedName>
</protein>
<feature type="compositionally biased region" description="Low complexity" evidence="1">
    <location>
        <begin position="46"/>
        <end position="58"/>
    </location>
</feature>
<dbReference type="EMBL" id="KN817523">
    <property type="protein sequence ID" value="KJA27637.1"/>
    <property type="molecule type" value="Genomic_DNA"/>
</dbReference>
<proteinExistence type="predicted"/>
<dbReference type="Proteomes" id="UP000054270">
    <property type="component" value="Unassembled WGS sequence"/>
</dbReference>
<accession>A0A0D2LJ34</accession>